<feature type="domain" description="C2H2-type" evidence="1">
    <location>
        <begin position="230"/>
        <end position="257"/>
    </location>
</feature>
<dbReference type="AlphaFoldDB" id="A0A8H8UIS0"/>
<dbReference type="EMBL" id="QGMJ01000011">
    <property type="protein sequence ID" value="TVY45536.1"/>
    <property type="molecule type" value="Genomic_DNA"/>
</dbReference>
<feature type="domain" description="C2H2-type" evidence="1">
    <location>
        <begin position="267"/>
        <end position="293"/>
    </location>
</feature>
<organism evidence="2 3">
    <name type="scientific">Lachnellula subtilissima</name>
    <dbReference type="NCBI Taxonomy" id="602034"/>
    <lineage>
        <taxon>Eukaryota</taxon>
        <taxon>Fungi</taxon>
        <taxon>Dikarya</taxon>
        <taxon>Ascomycota</taxon>
        <taxon>Pezizomycotina</taxon>
        <taxon>Leotiomycetes</taxon>
        <taxon>Helotiales</taxon>
        <taxon>Lachnaceae</taxon>
        <taxon>Lachnellula</taxon>
    </lineage>
</organism>
<dbReference type="SMART" id="SM00355">
    <property type="entry name" value="ZnF_C2H2"/>
    <property type="match status" value="5"/>
</dbReference>
<reference evidence="2 3" key="1">
    <citation type="submission" date="2018-05" db="EMBL/GenBank/DDBJ databases">
        <title>Genome sequencing and assembly of the regulated plant pathogen Lachnellula willkommii and related sister species for the development of diagnostic species identification markers.</title>
        <authorList>
            <person name="Giroux E."/>
            <person name="Bilodeau G."/>
        </authorList>
    </citation>
    <scope>NUCLEOTIDE SEQUENCE [LARGE SCALE GENOMIC DNA]</scope>
    <source>
        <strain evidence="2 3">CBS 197.66</strain>
    </source>
</reference>
<evidence type="ECO:0000259" key="1">
    <source>
        <dbReference type="SMART" id="SM00355"/>
    </source>
</evidence>
<feature type="domain" description="C2H2-type" evidence="1">
    <location>
        <begin position="330"/>
        <end position="359"/>
    </location>
</feature>
<dbReference type="Proteomes" id="UP000462212">
    <property type="component" value="Unassembled WGS sequence"/>
</dbReference>
<gene>
    <name evidence="2" type="primary">sfc2_1</name>
    <name evidence="2" type="ORF">LSUB1_G001362</name>
</gene>
<dbReference type="InterPro" id="IPR013087">
    <property type="entry name" value="Znf_C2H2_type"/>
</dbReference>
<evidence type="ECO:0000313" key="3">
    <source>
        <dbReference type="Proteomes" id="UP000462212"/>
    </source>
</evidence>
<sequence>MDSNGSYSFDENALQQKAFTDLFALDENFGFEILPDGPLDPMFGLGGFQASQGAMQQPASDSTAFSLNNGGLNFDTANTFNQPLGSMNGPFPALDNYPANNCQSFNQTASQGASTSDFWSPDNNDFGFGAPYSFNQATLPQGSVTDTSAFNATANDHAFGGSYSMDANALNTTAFSTGSDLDAPFEIGESEDSGPVLTTKPMNPCIMVLNPCINPGAGVTSFSSLGQSPFDCDWPGCNSKEAFTCNLSRSRHISAVHIQDVLNNTSGSCTWPGCTKSELDTRKKLETHVTNIHINPLRCTMTGCKRTEPFGRKGDLERHIASVHKHGRTWKCPHKTCKRHTNGFPRKDKLNEHSRTTGHGAIRCPYHHCCQRYHLTEARLSSHINDHHGTYECALGSCASTVSAFSLYKLTSHLLANHLSFRSTIENLDAFVQQSGGDKDAFTLSESHLGDREYFEGCRDCTKRQQTHSE</sequence>
<accession>A0A8H8UIS0</accession>
<evidence type="ECO:0000313" key="2">
    <source>
        <dbReference type="EMBL" id="TVY45536.1"/>
    </source>
</evidence>
<dbReference type="Gene3D" id="3.30.160.60">
    <property type="entry name" value="Classic Zinc Finger"/>
    <property type="match status" value="1"/>
</dbReference>
<keyword evidence="3" id="KW-1185">Reference proteome</keyword>
<feature type="domain" description="C2H2-type" evidence="1">
    <location>
        <begin position="391"/>
        <end position="418"/>
    </location>
</feature>
<dbReference type="OrthoDB" id="2687452at2759"/>
<feature type="domain" description="C2H2-type" evidence="1">
    <location>
        <begin position="297"/>
        <end position="324"/>
    </location>
</feature>
<comment type="caution">
    <text evidence="2">The sequence shown here is derived from an EMBL/GenBank/DDBJ whole genome shotgun (WGS) entry which is preliminary data.</text>
</comment>
<protein>
    <submittedName>
        <fullName evidence="2">Transcription factor IIIA</fullName>
    </submittedName>
</protein>
<name>A0A8H8UIS0_9HELO</name>
<proteinExistence type="predicted"/>